<reference evidence="1" key="1">
    <citation type="journal article" date="2014" name="Front. Microbiol.">
        <title>High frequency of phylogenetically diverse reductive dehalogenase-homologous genes in deep subseafloor sedimentary metagenomes.</title>
        <authorList>
            <person name="Kawai M."/>
            <person name="Futagami T."/>
            <person name="Toyoda A."/>
            <person name="Takaki Y."/>
            <person name="Nishi S."/>
            <person name="Hori S."/>
            <person name="Arai W."/>
            <person name="Tsubouchi T."/>
            <person name="Morono Y."/>
            <person name="Uchiyama I."/>
            <person name="Ito T."/>
            <person name="Fujiyama A."/>
            <person name="Inagaki F."/>
            <person name="Takami H."/>
        </authorList>
    </citation>
    <scope>NUCLEOTIDE SEQUENCE</scope>
    <source>
        <strain evidence="1">Expedition CK06-06</strain>
    </source>
</reference>
<accession>X0VZ71</accession>
<name>X0VZ71_9ZZZZ</name>
<protein>
    <recommendedName>
        <fullName evidence="2">Histidine kinase</fullName>
    </recommendedName>
</protein>
<comment type="caution">
    <text evidence="1">The sequence shown here is derived from an EMBL/GenBank/DDBJ whole genome shotgun (WGS) entry which is preliminary data.</text>
</comment>
<dbReference type="AlphaFoldDB" id="X0VZ71"/>
<dbReference type="EMBL" id="BARS01034038">
    <property type="protein sequence ID" value="GAG17738.1"/>
    <property type="molecule type" value="Genomic_DNA"/>
</dbReference>
<evidence type="ECO:0008006" key="2">
    <source>
        <dbReference type="Google" id="ProtNLM"/>
    </source>
</evidence>
<feature type="non-terminal residue" evidence="1">
    <location>
        <position position="54"/>
    </location>
</feature>
<evidence type="ECO:0000313" key="1">
    <source>
        <dbReference type="EMBL" id="GAG17738.1"/>
    </source>
</evidence>
<gene>
    <name evidence="1" type="ORF">S01H1_52646</name>
</gene>
<sequence length="54" mass="6514">MTLKEFQDKALEQFTREITDIFFSYIENDSELMHDYLRIVGRENDLDNTNRKLG</sequence>
<organism evidence="1">
    <name type="scientific">marine sediment metagenome</name>
    <dbReference type="NCBI Taxonomy" id="412755"/>
    <lineage>
        <taxon>unclassified sequences</taxon>
        <taxon>metagenomes</taxon>
        <taxon>ecological metagenomes</taxon>
    </lineage>
</organism>
<proteinExistence type="predicted"/>